<dbReference type="PROSITE" id="PS51204">
    <property type="entry name" value="HSA"/>
    <property type="match status" value="1"/>
</dbReference>
<feature type="compositionally biased region" description="Low complexity" evidence="6">
    <location>
        <begin position="993"/>
        <end position="1008"/>
    </location>
</feature>
<keyword evidence="3" id="KW-0539">Nucleus</keyword>
<evidence type="ECO:0000313" key="10">
    <source>
        <dbReference type="Proteomes" id="UP000320333"/>
    </source>
</evidence>
<feature type="compositionally biased region" description="Polar residues" evidence="6">
    <location>
        <begin position="740"/>
        <end position="770"/>
    </location>
</feature>
<dbReference type="InterPro" id="IPR014012">
    <property type="entry name" value="HSA_dom"/>
</dbReference>
<evidence type="ECO:0000259" key="8">
    <source>
        <dbReference type="PROSITE" id="PS51204"/>
    </source>
</evidence>
<dbReference type="OrthoDB" id="5364245at2759"/>
<feature type="region of interest" description="Disordered" evidence="6">
    <location>
        <begin position="906"/>
        <end position="967"/>
    </location>
</feature>
<evidence type="ECO:0000256" key="6">
    <source>
        <dbReference type="SAM" id="MobiDB-lite"/>
    </source>
</evidence>
<evidence type="ECO:0000256" key="1">
    <source>
        <dbReference type="ARBA" id="ARBA00004123"/>
    </source>
</evidence>
<dbReference type="InterPro" id="IPR001005">
    <property type="entry name" value="SANT/Myb"/>
</dbReference>
<proteinExistence type="predicted"/>
<dbReference type="GO" id="GO:0006281">
    <property type="term" value="P:DNA repair"/>
    <property type="evidence" value="ECO:0007669"/>
    <property type="project" value="TreeGrafter"/>
</dbReference>
<evidence type="ECO:0000256" key="4">
    <source>
        <dbReference type="ARBA" id="ARBA00025178"/>
    </source>
</evidence>
<evidence type="ECO:0000256" key="3">
    <source>
        <dbReference type="ARBA" id="ARBA00023242"/>
    </source>
</evidence>
<evidence type="ECO:0000259" key="7">
    <source>
        <dbReference type="PROSITE" id="PS50090"/>
    </source>
</evidence>
<dbReference type="AlphaFoldDB" id="A0A507FM11"/>
<dbReference type="Proteomes" id="UP000320333">
    <property type="component" value="Unassembled WGS sequence"/>
</dbReference>
<dbReference type="SMART" id="SM00573">
    <property type="entry name" value="HSA"/>
    <property type="match status" value="1"/>
</dbReference>
<gene>
    <name evidence="9" type="ORF">CcCBS67573_g01271</name>
</gene>
<sequence>MALEIPAASAAERRKFVESQRIESLIGSCVATRLDASQQYTHQHPVQPGQESHLLTMRSFIASRPAQAQLPLLADATSTSDLKSIPPSPLLSKTALKRLDRNRNSIRPELKGYHLYAAQLKAQSQPLHKLLSGAHKAVLTKHWQLAREESKQMKVLTRIDELKANNLWSLRQLKPARPIPRPSHGASNWDKLLDEMKWMSEDFRQERKWKVVMASRIVRWVMDWHSAEDKSVLCIKPRPINFLKVEQPAESIETIESVQAASDVDEFSMALDIETLPKLENDEISTSHAADTQEIHQEPEVFMELVQPSIDPLLSAAEVKITEPAPAVSQVEISEPIPPTESKLEHIPAQLDFSSCVYTLEQPNAFPSNRPRGVSDSLSSATLSARIYAPPLEAFPTPASIAAEDLETYPPLCSLFHERIVAKDHSRWDEYGRLRGYGAFSTDDDVESIDLDAKEDSNFTDSRELYFWLRAKADIKSQCAALFGKTEQKLETASSIPPPSSPQPPDSILSKSIWVVEEDVVLLRMVEQETGYNWVYIAETLSSFRLGMGEVRNEWECYARYKLLLENREALALQAAAGADSAVVVPEIKTRKVDVQKRFGKRLGVFEFLLLRIRGRQERLPRKPDLNQKKVNLACHETHKQAQENAGVNLTGDVLGPGDISLMKEKREREFLMHQQSQRMFSFNTRMLQQPLIAGARPPNGLPFMQYPVQNPMQQVRPPMQRPLNGMPGVPNAVPAAVGQSGTTPQLQRMGSVTGPSGLGTPQPNSTSGVNGPGTPAQGQADQLQQFQQQLLNARRLIPGTTGVGPSGSPVSSDLSLQQQMSQMQMQQLMRQQVQMMQQQAAQGAMGIARPPGFQDAQMAAMAALQNAQTRPQVPVDPRQLAAIQQHQQAMLTNLNTAVASATPESPLHSAISAQPAVGTSAPAASTPSASVPANASTPGTTTVPVAPETAEGKPEKTPRAPTKKQQAAAAKAASVAAAAAAVVASVPALASASNVSPTVTAPSSSAAITHSEETATVHASATGSSVRASRAAKGPSVVKNPATSAVSDGKKRKETVKGAGRPNRKKIIEEDEDEEANETGEAQPDVTTSAPDDEADGEGEDEDHAGEEDDEEEEVEKPKKRVRRGGDTTASASAPTPGRRAPRKR</sequence>
<comment type="function">
    <text evidence="4">Component of the NuA4 histone acetyltransferase complex which is involved in transcriptional activation of selected genes principally by acetylation of nucleosomal histone H4 and H2A. The NuA4 complex is also involved in DNA repair.</text>
</comment>
<feature type="region of interest" description="Disordered" evidence="6">
    <location>
        <begin position="993"/>
        <end position="1146"/>
    </location>
</feature>
<comment type="caution">
    <text evidence="9">The sequence shown here is derived from an EMBL/GenBank/DDBJ whole genome shotgun (WGS) entry which is preliminary data.</text>
</comment>
<dbReference type="Pfam" id="PF07529">
    <property type="entry name" value="HSA"/>
    <property type="match status" value="1"/>
</dbReference>
<evidence type="ECO:0000256" key="5">
    <source>
        <dbReference type="ARBA" id="ARBA00029670"/>
    </source>
</evidence>
<reference evidence="9 10" key="1">
    <citation type="journal article" date="2019" name="Sci. Rep.">
        <title>Comparative genomics of chytrid fungi reveal insights into the obligate biotrophic and pathogenic lifestyle of Synchytrium endobioticum.</title>
        <authorList>
            <person name="van de Vossenberg B.T.L.H."/>
            <person name="Warris S."/>
            <person name="Nguyen H.D.T."/>
            <person name="van Gent-Pelzer M.P.E."/>
            <person name="Joly D.L."/>
            <person name="van de Geest H.C."/>
            <person name="Bonants P.J.M."/>
            <person name="Smith D.S."/>
            <person name="Levesque C.A."/>
            <person name="van der Lee T.A.J."/>
        </authorList>
    </citation>
    <scope>NUCLEOTIDE SEQUENCE [LARGE SCALE GENOMIC DNA]</scope>
    <source>
        <strain evidence="9 10">CBS 675.73</strain>
    </source>
</reference>
<feature type="region of interest" description="Disordered" evidence="6">
    <location>
        <begin position="727"/>
        <end position="784"/>
    </location>
</feature>
<evidence type="ECO:0000313" key="9">
    <source>
        <dbReference type="EMBL" id="TPX77461.1"/>
    </source>
</evidence>
<comment type="subcellular location">
    <subcellularLocation>
        <location evidence="1">Nucleus</location>
    </subcellularLocation>
</comment>
<accession>A0A507FM11</accession>
<dbReference type="PANTHER" id="PTHR46459:SF1">
    <property type="entry name" value="E1A-BINDING PROTEIN P400"/>
    <property type="match status" value="1"/>
</dbReference>
<dbReference type="PANTHER" id="PTHR46459">
    <property type="entry name" value="E1A-BINDING PROTEIN P400-RELATED"/>
    <property type="match status" value="1"/>
</dbReference>
<keyword evidence="2" id="KW-0156">Chromatin regulator</keyword>
<dbReference type="GO" id="GO:0006325">
    <property type="term" value="P:chromatin organization"/>
    <property type="evidence" value="ECO:0007669"/>
    <property type="project" value="UniProtKB-KW"/>
</dbReference>
<feature type="domain" description="HSA" evidence="8">
    <location>
        <begin position="176"/>
        <end position="257"/>
    </location>
</feature>
<dbReference type="GO" id="GO:0003682">
    <property type="term" value="F:chromatin binding"/>
    <property type="evidence" value="ECO:0007669"/>
    <property type="project" value="TreeGrafter"/>
</dbReference>
<dbReference type="GO" id="GO:0035267">
    <property type="term" value="C:NuA4 histone acetyltransferase complex"/>
    <property type="evidence" value="ECO:0007669"/>
    <property type="project" value="TreeGrafter"/>
</dbReference>
<protein>
    <recommendedName>
        <fullName evidence="5">Vacuolar import and degradation protein 21</fullName>
    </recommendedName>
</protein>
<dbReference type="EMBL" id="QEAP01000020">
    <property type="protein sequence ID" value="TPX77461.1"/>
    <property type="molecule type" value="Genomic_DNA"/>
</dbReference>
<feature type="compositionally biased region" description="Acidic residues" evidence="6">
    <location>
        <begin position="1070"/>
        <end position="1079"/>
    </location>
</feature>
<dbReference type="STRING" id="246404.A0A507FM11"/>
<feature type="compositionally biased region" description="Acidic residues" evidence="6">
    <location>
        <begin position="1092"/>
        <end position="1116"/>
    </location>
</feature>
<feature type="compositionally biased region" description="Low complexity" evidence="6">
    <location>
        <begin position="916"/>
        <end position="939"/>
    </location>
</feature>
<feature type="compositionally biased region" description="Polar residues" evidence="6">
    <location>
        <begin position="1018"/>
        <end position="1028"/>
    </location>
</feature>
<dbReference type="PROSITE" id="PS50090">
    <property type="entry name" value="MYB_LIKE"/>
    <property type="match status" value="1"/>
</dbReference>
<organism evidence="9 10">
    <name type="scientific">Chytriomyces confervae</name>
    <dbReference type="NCBI Taxonomy" id="246404"/>
    <lineage>
        <taxon>Eukaryota</taxon>
        <taxon>Fungi</taxon>
        <taxon>Fungi incertae sedis</taxon>
        <taxon>Chytridiomycota</taxon>
        <taxon>Chytridiomycota incertae sedis</taxon>
        <taxon>Chytridiomycetes</taxon>
        <taxon>Chytridiales</taxon>
        <taxon>Chytriomycetaceae</taxon>
        <taxon>Chytriomyces</taxon>
    </lineage>
</organism>
<feature type="domain" description="Myb-like" evidence="7">
    <location>
        <begin position="506"/>
        <end position="565"/>
    </location>
</feature>
<name>A0A507FM11_9FUNG</name>
<evidence type="ECO:0000256" key="2">
    <source>
        <dbReference type="ARBA" id="ARBA00022853"/>
    </source>
</evidence>
<keyword evidence="10" id="KW-1185">Reference proteome</keyword>
<dbReference type="GO" id="GO:0005634">
    <property type="term" value="C:nucleus"/>
    <property type="evidence" value="ECO:0007669"/>
    <property type="project" value="UniProtKB-SubCell"/>
</dbReference>